<reference evidence="1 2" key="1">
    <citation type="journal article" date="2019" name="Emerg. Microbes Infect.">
        <title>Comprehensive subspecies identification of 175 nontuberculous mycobacteria species based on 7547 genomic profiles.</title>
        <authorList>
            <person name="Matsumoto Y."/>
            <person name="Kinjo T."/>
            <person name="Motooka D."/>
            <person name="Nabeya D."/>
            <person name="Jung N."/>
            <person name="Uechi K."/>
            <person name="Horii T."/>
            <person name="Iida T."/>
            <person name="Fujita J."/>
            <person name="Nakamura S."/>
        </authorList>
    </citation>
    <scope>NUCLEOTIDE SEQUENCE [LARGE SCALE GENOMIC DNA]</scope>
    <source>
        <strain evidence="1 2">JCM 13573</strain>
    </source>
</reference>
<organism evidence="1 2">
    <name type="scientific">Mycobacterium kubicae</name>
    <dbReference type="NCBI Taxonomy" id="120959"/>
    <lineage>
        <taxon>Bacteria</taxon>
        <taxon>Bacillati</taxon>
        <taxon>Actinomycetota</taxon>
        <taxon>Actinomycetes</taxon>
        <taxon>Mycobacteriales</taxon>
        <taxon>Mycobacteriaceae</taxon>
        <taxon>Mycobacterium</taxon>
        <taxon>Mycobacterium simiae complex</taxon>
    </lineage>
</organism>
<dbReference type="Proteomes" id="UP000465306">
    <property type="component" value="Unassembled WGS sequence"/>
</dbReference>
<comment type="caution">
    <text evidence="1">The sequence shown here is derived from an EMBL/GenBank/DDBJ whole genome shotgun (WGS) entry which is preliminary data.</text>
</comment>
<sequence>MPTSGTPGAGANAALGGPAEPALGSAAIPGLAGLADPVAGGRTAAAGAAGGGAGLGCAAAREIWSGPIAGAVEAGLPACVGFGIRTEERRSHC</sequence>
<evidence type="ECO:0000313" key="2">
    <source>
        <dbReference type="Proteomes" id="UP000465306"/>
    </source>
</evidence>
<proteinExistence type="predicted"/>
<gene>
    <name evidence="1" type="ORF">MKUB_44920</name>
</gene>
<evidence type="ECO:0000313" key="1">
    <source>
        <dbReference type="EMBL" id="GFG67002.1"/>
    </source>
</evidence>
<dbReference type="EMBL" id="BLKU01000005">
    <property type="protein sequence ID" value="GFG67002.1"/>
    <property type="molecule type" value="Genomic_DNA"/>
</dbReference>
<accession>A0ABQ1BTE3</accession>
<keyword evidence="2" id="KW-1185">Reference proteome</keyword>
<name>A0ABQ1BTE3_9MYCO</name>
<protein>
    <submittedName>
        <fullName evidence="1">Uncharacterized protein</fullName>
    </submittedName>
</protein>